<feature type="compositionally biased region" description="Polar residues" evidence="1">
    <location>
        <begin position="359"/>
        <end position="377"/>
    </location>
</feature>
<proteinExistence type="predicted"/>
<dbReference type="OMA" id="ECNENQR"/>
<evidence type="ECO:0000313" key="2">
    <source>
        <dbReference type="EMBL" id="KRX08543.1"/>
    </source>
</evidence>
<gene>
    <name evidence="2" type="ORF">PPERSA_13024</name>
</gene>
<evidence type="ECO:0000256" key="1">
    <source>
        <dbReference type="SAM" id="MobiDB-lite"/>
    </source>
</evidence>
<feature type="compositionally biased region" description="Polar residues" evidence="1">
    <location>
        <begin position="476"/>
        <end position="494"/>
    </location>
</feature>
<dbReference type="EMBL" id="LDAU01000063">
    <property type="protein sequence ID" value="KRX08543.1"/>
    <property type="molecule type" value="Genomic_DNA"/>
</dbReference>
<name>A0A0V0R203_PSEPJ</name>
<organism evidence="2 3">
    <name type="scientific">Pseudocohnilembus persalinus</name>
    <name type="common">Ciliate</name>
    <dbReference type="NCBI Taxonomy" id="266149"/>
    <lineage>
        <taxon>Eukaryota</taxon>
        <taxon>Sar</taxon>
        <taxon>Alveolata</taxon>
        <taxon>Ciliophora</taxon>
        <taxon>Intramacronucleata</taxon>
        <taxon>Oligohymenophorea</taxon>
        <taxon>Scuticociliatia</taxon>
        <taxon>Philasterida</taxon>
        <taxon>Pseudocohnilembidae</taxon>
        <taxon>Pseudocohnilembus</taxon>
    </lineage>
</organism>
<dbReference type="Proteomes" id="UP000054937">
    <property type="component" value="Unassembled WGS sequence"/>
</dbReference>
<evidence type="ECO:0000313" key="3">
    <source>
        <dbReference type="Proteomes" id="UP000054937"/>
    </source>
</evidence>
<accession>A0A0V0R203</accession>
<feature type="region of interest" description="Disordered" evidence="1">
    <location>
        <begin position="319"/>
        <end position="421"/>
    </location>
</feature>
<protein>
    <submittedName>
        <fullName evidence="2">Uncharacterized protein</fullName>
    </submittedName>
</protein>
<reference evidence="2 3" key="1">
    <citation type="journal article" date="2015" name="Sci. Rep.">
        <title>Genome of the facultative scuticociliatosis pathogen Pseudocohnilembus persalinus provides insight into its virulence through horizontal gene transfer.</title>
        <authorList>
            <person name="Xiong J."/>
            <person name="Wang G."/>
            <person name="Cheng J."/>
            <person name="Tian M."/>
            <person name="Pan X."/>
            <person name="Warren A."/>
            <person name="Jiang C."/>
            <person name="Yuan D."/>
            <person name="Miao W."/>
        </authorList>
    </citation>
    <scope>NUCLEOTIDE SEQUENCE [LARGE SCALE GENOMIC DNA]</scope>
    <source>
        <strain evidence="2">36N120E</strain>
    </source>
</reference>
<dbReference type="InParanoid" id="A0A0V0R203"/>
<keyword evidence="3" id="KW-1185">Reference proteome</keyword>
<comment type="caution">
    <text evidence="2">The sequence shown here is derived from an EMBL/GenBank/DDBJ whole genome shotgun (WGS) entry which is preliminary data.</text>
</comment>
<feature type="region of interest" description="Disordered" evidence="1">
    <location>
        <begin position="433"/>
        <end position="494"/>
    </location>
</feature>
<dbReference type="AlphaFoldDB" id="A0A0V0R203"/>
<feature type="region of interest" description="Disordered" evidence="1">
    <location>
        <begin position="268"/>
        <end position="289"/>
    </location>
</feature>
<feature type="compositionally biased region" description="Polar residues" evidence="1">
    <location>
        <begin position="399"/>
        <end position="409"/>
    </location>
</feature>
<sequence>MPLPVKEETLQVFYDGIDGKFKGYDIEKISELMLKTLRTSQNWVQAMQILYIMQKICTCYGNNFTDITLKNLHINPVDIHRTLEKNASRLDNVLHVPLVTAYFNYIQGLFKVYDYRMLCREVIRQKQLDLILKMPFDKLCQKIYQTLDNMKHFLIGTGFLIKQSLIKIKDNKLMKQISSHLLADLIIQYDSNSSIVQILTDDLLDITDDEAFKLYSLYEQIIIVTKELKSFYELKDLLELPYIKPPQYFNFELERNKKIEHHVLNLRQKQNDPNYQQTSNIMSQSHSARNQNLKQLNKKFQQLIRAKSVILPSTPLKYQNKKQIDHQQNQQNKDIFQRPKHMQTRTMNIGQKREDVSGSPLQQRDISSINQTSQNFLSPKGENRRLRYQNDNIDKYEYRNSTPENRINFNESGEKEKDENEENLIIDDVQEVENNDDNNNNSQDDQDFNDDNIQTDKKQDKTQLLQKKSGAKQDQENNQYSISQNKTNKANSDTVYEVQNMDLQIN</sequence>